<dbReference type="Proteomes" id="UP001608902">
    <property type="component" value="Unassembled WGS sequence"/>
</dbReference>
<gene>
    <name evidence="1" type="ORF">AB6A40_007433</name>
</gene>
<keyword evidence="2" id="KW-1185">Reference proteome</keyword>
<reference evidence="1 2" key="1">
    <citation type="submission" date="2024-08" db="EMBL/GenBank/DDBJ databases">
        <title>Gnathostoma spinigerum genome.</title>
        <authorList>
            <person name="Gonzalez-Bertolin B."/>
            <person name="Monzon S."/>
            <person name="Zaballos A."/>
            <person name="Jimenez P."/>
            <person name="Dekumyoy P."/>
            <person name="Varona S."/>
            <person name="Cuesta I."/>
            <person name="Sumanam S."/>
            <person name="Adisakwattana P."/>
            <person name="Gasser R.B."/>
            <person name="Hernandez-Gonzalez A."/>
            <person name="Young N.D."/>
            <person name="Perteguer M.J."/>
        </authorList>
    </citation>
    <scope>NUCLEOTIDE SEQUENCE [LARGE SCALE GENOMIC DNA]</scope>
    <source>
        <strain evidence="1">AL3</strain>
        <tissue evidence="1">Liver</tissue>
    </source>
</reference>
<dbReference type="EMBL" id="JBGFUD010005978">
    <property type="protein sequence ID" value="MFH4980724.1"/>
    <property type="molecule type" value="Genomic_DNA"/>
</dbReference>
<name>A0ABD6ERC6_9BILA</name>
<evidence type="ECO:0000313" key="2">
    <source>
        <dbReference type="Proteomes" id="UP001608902"/>
    </source>
</evidence>
<accession>A0ABD6ERC6</accession>
<comment type="caution">
    <text evidence="1">The sequence shown here is derived from an EMBL/GenBank/DDBJ whole genome shotgun (WGS) entry which is preliminary data.</text>
</comment>
<proteinExistence type="predicted"/>
<sequence>MFRLSSLASEKLWAATFVQNVQRLDRFIQTSTRNLCITWQFLFLETDIMQKFLTEIQRTIRTIRYSTKFIQQADAKTTDH</sequence>
<evidence type="ECO:0000313" key="1">
    <source>
        <dbReference type="EMBL" id="MFH4980724.1"/>
    </source>
</evidence>
<organism evidence="1 2">
    <name type="scientific">Gnathostoma spinigerum</name>
    <dbReference type="NCBI Taxonomy" id="75299"/>
    <lineage>
        <taxon>Eukaryota</taxon>
        <taxon>Metazoa</taxon>
        <taxon>Ecdysozoa</taxon>
        <taxon>Nematoda</taxon>
        <taxon>Chromadorea</taxon>
        <taxon>Rhabditida</taxon>
        <taxon>Spirurina</taxon>
        <taxon>Gnathostomatomorpha</taxon>
        <taxon>Gnathostomatoidea</taxon>
        <taxon>Gnathostomatidae</taxon>
        <taxon>Gnathostoma</taxon>
    </lineage>
</organism>
<protein>
    <submittedName>
        <fullName evidence="1">Uncharacterized protein</fullName>
    </submittedName>
</protein>
<dbReference type="AlphaFoldDB" id="A0ABD6ERC6"/>